<dbReference type="Pfam" id="PF00105">
    <property type="entry name" value="zf-C4"/>
    <property type="match status" value="1"/>
</dbReference>
<keyword evidence="9 11" id="KW-0675">Receptor</keyword>
<evidence type="ECO:0000256" key="11">
    <source>
        <dbReference type="RuleBase" id="RU004334"/>
    </source>
</evidence>
<evidence type="ECO:0000313" key="16">
    <source>
        <dbReference type="Proteomes" id="UP000483820"/>
    </source>
</evidence>
<dbReference type="SUPFAM" id="SSF48508">
    <property type="entry name" value="Nuclear receptor ligand-binding domain"/>
    <property type="match status" value="1"/>
</dbReference>
<feature type="domain" description="NR LBD" evidence="14">
    <location>
        <begin position="178"/>
        <end position="423"/>
    </location>
</feature>
<evidence type="ECO:0000259" key="13">
    <source>
        <dbReference type="PROSITE" id="PS51030"/>
    </source>
</evidence>
<evidence type="ECO:0000256" key="12">
    <source>
        <dbReference type="SAM" id="MobiDB-lite"/>
    </source>
</evidence>
<keyword evidence="8 11" id="KW-0804">Transcription</keyword>
<dbReference type="CTD" id="9820420"/>
<dbReference type="GO" id="GO:0005634">
    <property type="term" value="C:nucleus"/>
    <property type="evidence" value="ECO:0007669"/>
    <property type="project" value="UniProtKB-SubCell"/>
</dbReference>
<evidence type="ECO:0000256" key="5">
    <source>
        <dbReference type="ARBA" id="ARBA00022833"/>
    </source>
</evidence>
<dbReference type="PRINTS" id="PR00047">
    <property type="entry name" value="STROIDFINGER"/>
</dbReference>
<sequence>MDIPSPSYSSSPPELSLAPSSPSITNCQICEKPGHGNHFGAITCRACAAFFRRFGITNNFNLCRNNKKCGLSKNGLFSCKMCRLKKCKQIGMTTDNFQFQRDSFHSGETEKMLENLERKIPSSMSTFTGRPNLIIYCAPKDEKSDKKLIDVQFLIERASDILIKGSEYPLFASNSLGKLTLGLQNLRKIPDLSKTRYITKIGQEETFQLYQYDVMKVAKWLTYFDEFQKLRHSLKMDMLKGFWIIWSRLEKLATVAAARREGICKENQVMLEIENHQIMVDTNKLEIDLSWCSRYTFEQLKFFGEPEPNRINYMAATMANLQPTDVELTFMLCQLCLHHVGKRYQGEILEVSERLQESLSNDLHDYYANKIKMRKYSDRLASIMKVNNLVRQGILQRRAKVEFMNIFDVFYVEYSDPEMFVDF</sequence>
<proteinExistence type="inferred from homology"/>
<dbReference type="CDD" id="cd06960">
    <property type="entry name" value="NR_DBD_HNF4A"/>
    <property type="match status" value="1"/>
</dbReference>
<evidence type="ECO:0000256" key="2">
    <source>
        <dbReference type="ARBA" id="ARBA00005993"/>
    </source>
</evidence>
<accession>A0A6A5GE61</accession>
<dbReference type="PROSITE" id="PS00031">
    <property type="entry name" value="NUCLEAR_REC_DBD_1"/>
    <property type="match status" value="1"/>
</dbReference>
<dbReference type="AlphaFoldDB" id="A0A6A5GE61"/>
<dbReference type="InterPro" id="IPR001628">
    <property type="entry name" value="Znf_hrmn_rcpt"/>
</dbReference>
<organism evidence="15 16">
    <name type="scientific">Caenorhabditis remanei</name>
    <name type="common">Caenorhabditis vulgaris</name>
    <dbReference type="NCBI Taxonomy" id="31234"/>
    <lineage>
        <taxon>Eukaryota</taxon>
        <taxon>Metazoa</taxon>
        <taxon>Ecdysozoa</taxon>
        <taxon>Nematoda</taxon>
        <taxon>Chromadorea</taxon>
        <taxon>Rhabditida</taxon>
        <taxon>Rhabditina</taxon>
        <taxon>Rhabditomorpha</taxon>
        <taxon>Rhabditoidea</taxon>
        <taxon>Rhabditidae</taxon>
        <taxon>Peloderinae</taxon>
        <taxon>Caenorhabditis</taxon>
    </lineage>
</organism>
<dbReference type="PROSITE" id="PS51030">
    <property type="entry name" value="NUCLEAR_REC_DBD_2"/>
    <property type="match status" value="1"/>
</dbReference>
<dbReference type="InterPro" id="IPR000536">
    <property type="entry name" value="Nucl_hrmn_rcpt_lig-bd"/>
</dbReference>
<dbReference type="InterPro" id="IPR035500">
    <property type="entry name" value="NHR-like_dom_sf"/>
</dbReference>
<comment type="subcellular location">
    <subcellularLocation>
        <location evidence="1 11">Nucleus</location>
    </subcellularLocation>
</comment>
<dbReference type="Gene3D" id="3.30.50.10">
    <property type="entry name" value="Erythroid Transcription Factor GATA-1, subunit A"/>
    <property type="match status" value="1"/>
</dbReference>
<evidence type="ECO:0000256" key="4">
    <source>
        <dbReference type="ARBA" id="ARBA00022771"/>
    </source>
</evidence>
<evidence type="ECO:0000259" key="14">
    <source>
        <dbReference type="PROSITE" id="PS51843"/>
    </source>
</evidence>
<dbReference type="Proteomes" id="UP000483820">
    <property type="component" value="Chromosome V"/>
</dbReference>
<evidence type="ECO:0000256" key="10">
    <source>
        <dbReference type="ARBA" id="ARBA00023242"/>
    </source>
</evidence>
<dbReference type="SMART" id="SM00430">
    <property type="entry name" value="HOLI"/>
    <property type="match status" value="1"/>
</dbReference>
<dbReference type="InterPro" id="IPR051152">
    <property type="entry name" value="C.elegans_Orphan_NR"/>
</dbReference>
<evidence type="ECO:0000256" key="8">
    <source>
        <dbReference type="ARBA" id="ARBA00023163"/>
    </source>
</evidence>
<gene>
    <name evidence="15" type="ORF">GCK72_020084</name>
</gene>
<dbReference type="PANTHER" id="PTHR45680:SF12">
    <property type="entry name" value="NUCLEAR HORMONE RECEPTOR FAMILY-RELATED"/>
    <property type="match status" value="1"/>
</dbReference>
<feature type="domain" description="Nuclear receptor" evidence="13">
    <location>
        <begin position="24"/>
        <end position="99"/>
    </location>
</feature>
<evidence type="ECO:0000256" key="3">
    <source>
        <dbReference type="ARBA" id="ARBA00022723"/>
    </source>
</evidence>
<keyword evidence="4 11" id="KW-0863">Zinc-finger</keyword>
<feature type="region of interest" description="Disordered" evidence="12">
    <location>
        <begin position="1"/>
        <end position="20"/>
    </location>
</feature>
<dbReference type="InterPro" id="IPR013088">
    <property type="entry name" value="Znf_NHR/GATA"/>
</dbReference>
<keyword evidence="10 11" id="KW-0539">Nucleus</keyword>
<dbReference type="RefSeq" id="XP_053582286.1">
    <property type="nucleotide sequence ID" value="XM_053733373.1"/>
</dbReference>
<evidence type="ECO:0000256" key="6">
    <source>
        <dbReference type="ARBA" id="ARBA00023015"/>
    </source>
</evidence>
<dbReference type="GO" id="GO:0003700">
    <property type="term" value="F:DNA-binding transcription factor activity"/>
    <property type="evidence" value="ECO:0007669"/>
    <property type="project" value="InterPro"/>
</dbReference>
<dbReference type="GO" id="GO:0008270">
    <property type="term" value="F:zinc ion binding"/>
    <property type="evidence" value="ECO:0007669"/>
    <property type="project" value="UniProtKB-KW"/>
</dbReference>
<keyword evidence="7 11" id="KW-0238">DNA-binding</keyword>
<evidence type="ECO:0000256" key="1">
    <source>
        <dbReference type="ARBA" id="ARBA00004123"/>
    </source>
</evidence>
<keyword evidence="3 11" id="KW-0479">Metal-binding</keyword>
<comment type="caution">
    <text evidence="15">The sequence shown here is derived from an EMBL/GenBank/DDBJ whole genome shotgun (WGS) entry which is preliminary data.</text>
</comment>
<dbReference type="Pfam" id="PF00104">
    <property type="entry name" value="Hormone_recep"/>
    <property type="match status" value="1"/>
</dbReference>
<keyword evidence="5 11" id="KW-0862">Zinc</keyword>
<dbReference type="InterPro" id="IPR049636">
    <property type="entry name" value="HNF4-like_DBD"/>
</dbReference>
<name>A0A6A5GE61_CAERE</name>
<comment type="similarity">
    <text evidence="2 11">Belongs to the nuclear hormone receptor family.</text>
</comment>
<dbReference type="GO" id="GO:0000978">
    <property type="term" value="F:RNA polymerase II cis-regulatory region sequence-specific DNA binding"/>
    <property type="evidence" value="ECO:0007669"/>
    <property type="project" value="InterPro"/>
</dbReference>
<dbReference type="PANTHER" id="PTHR45680">
    <property type="entry name" value="NUCLEAR HORMONE RECEPTOR FAMILY"/>
    <property type="match status" value="1"/>
</dbReference>
<dbReference type="PROSITE" id="PS51843">
    <property type="entry name" value="NR_LBD"/>
    <property type="match status" value="1"/>
</dbReference>
<evidence type="ECO:0000256" key="7">
    <source>
        <dbReference type="ARBA" id="ARBA00023125"/>
    </source>
</evidence>
<dbReference type="KEGG" id="crq:GCK72_020084"/>
<dbReference type="SMART" id="SM00399">
    <property type="entry name" value="ZnF_C4"/>
    <property type="match status" value="1"/>
</dbReference>
<dbReference type="GeneID" id="9820420"/>
<dbReference type="SUPFAM" id="SSF57716">
    <property type="entry name" value="Glucocorticoid receptor-like (DNA-binding domain)"/>
    <property type="match status" value="1"/>
</dbReference>
<evidence type="ECO:0000313" key="15">
    <source>
        <dbReference type="EMBL" id="KAF1753527.1"/>
    </source>
</evidence>
<reference evidence="15 16" key="1">
    <citation type="submission" date="2019-12" db="EMBL/GenBank/DDBJ databases">
        <title>Chromosome-level assembly of the Caenorhabditis remanei genome.</title>
        <authorList>
            <person name="Teterina A.A."/>
            <person name="Willis J.H."/>
            <person name="Phillips P.C."/>
        </authorList>
    </citation>
    <scope>NUCLEOTIDE SEQUENCE [LARGE SCALE GENOMIC DNA]</scope>
    <source>
        <strain evidence="15 16">PX506</strain>
        <tissue evidence="15">Whole organism</tissue>
    </source>
</reference>
<dbReference type="EMBL" id="WUAV01000005">
    <property type="protein sequence ID" value="KAF1753527.1"/>
    <property type="molecule type" value="Genomic_DNA"/>
</dbReference>
<evidence type="ECO:0000256" key="9">
    <source>
        <dbReference type="ARBA" id="ARBA00023170"/>
    </source>
</evidence>
<dbReference type="Gene3D" id="1.10.565.10">
    <property type="entry name" value="Retinoid X Receptor"/>
    <property type="match status" value="1"/>
</dbReference>
<keyword evidence="6 11" id="KW-0805">Transcription regulation</keyword>
<protein>
    <submittedName>
        <fullName evidence="15">Uncharacterized protein</fullName>
    </submittedName>
</protein>